<accession>A0ABW1WYG9</accession>
<sequence>MKSGDTPANTLMGLAGGMVVQELGWDSDVDESLRDQVMDAIDGDMVEEALEAVDAVLLWWRDEDGDVADGLVDSMTDLAPNGVIWLMTPKVGRSGYVDPADLADGCTTAGMSLTSSVNLADDWQAHKVVRPKGAARG</sequence>
<reference evidence="2" key="1">
    <citation type="journal article" date="2019" name="Int. J. Syst. Evol. Microbiol.">
        <title>The Global Catalogue of Microorganisms (GCM) 10K type strain sequencing project: providing services to taxonomists for standard genome sequencing and annotation.</title>
        <authorList>
            <consortium name="The Broad Institute Genomics Platform"/>
            <consortium name="The Broad Institute Genome Sequencing Center for Infectious Disease"/>
            <person name="Wu L."/>
            <person name="Ma J."/>
        </authorList>
    </citation>
    <scope>NUCLEOTIDE SEQUENCE [LARGE SCALE GENOMIC DNA]</scope>
    <source>
        <strain evidence="2">CGMCC 1.15277</strain>
    </source>
</reference>
<evidence type="ECO:0000313" key="2">
    <source>
        <dbReference type="Proteomes" id="UP001596266"/>
    </source>
</evidence>
<dbReference type="Proteomes" id="UP001596266">
    <property type="component" value="Unassembled WGS sequence"/>
</dbReference>
<name>A0ABW1WYG9_9ACTN</name>
<comment type="caution">
    <text evidence="1">The sequence shown here is derived from an EMBL/GenBank/DDBJ whole genome shotgun (WGS) entry which is preliminary data.</text>
</comment>
<organism evidence="1 2">
    <name type="scientific">Luteococcus sanguinis</name>
    <dbReference type="NCBI Taxonomy" id="174038"/>
    <lineage>
        <taxon>Bacteria</taxon>
        <taxon>Bacillati</taxon>
        <taxon>Actinomycetota</taxon>
        <taxon>Actinomycetes</taxon>
        <taxon>Propionibacteriales</taxon>
        <taxon>Propionibacteriaceae</taxon>
        <taxon>Luteococcus</taxon>
    </lineage>
</organism>
<dbReference type="EMBL" id="JBHSUA010000008">
    <property type="protein sequence ID" value="MFC6395916.1"/>
    <property type="molecule type" value="Genomic_DNA"/>
</dbReference>
<dbReference type="InterPro" id="IPR021412">
    <property type="entry name" value="DUF3052"/>
</dbReference>
<dbReference type="Pfam" id="PF11253">
    <property type="entry name" value="DUF3052"/>
    <property type="match status" value="1"/>
</dbReference>
<evidence type="ECO:0000313" key="1">
    <source>
        <dbReference type="EMBL" id="MFC6395916.1"/>
    </source>
</evidence>
<keyword evidence="2" id="KW-1185">Reference proteome</keyword>
<dbReference type="RefSeq" id="WP_343886016.1">
    <property type="nucleotide sequence ID" value="NZ_BAAAKI010000012.1"/>
</dbReference>
<protein>
    <submittedName>
        <fullName evidence="1">DUF3052 domain-containing protein</fullName>
    </submittedName>
</protein>
<proteinExistence type="predicted"/>
<gene>
    <name evidence="1" type="ORF">ACFP57_02755</name>
</gene>